<dbReference type="PANTHER" id="PTHR33608:SF6">
    <property type="entry name" value="BLL2464 PROTEIN"/>
    <property type="match status" value="1"/>
</dbReference>
<proteinExistence type="predicted"/>
<name>A0ABD5RC43_9EURY</name>
<evidence type="ECO:0000313" key="3">
    <source>
        <dbReference type="EMBL" id="MFC5367589.1"/>
    </source>
</evidence>
<reference evidence="3 4" key="1">
    <citation type="journal article" date="2019" name="Int. J. Syst. Evol. Microbiol.">
        <title>The Global Catalogue of Microorganisms (GCM) 10K type strain sequencing project: providing services to taxonomists for standard genome sequencing and annotation.</title>
        <authorList>
            <consortium name="The Broad Institute Genomics Platform"/>
            <consortium name="The Broad Institute Genome Sequencing Center for Infectious Disease"/>
            <person name="Wu L."/>
            <person name="Ma J."/>
        </authorList>
    </citation>
    <scope>NUCLEOTIDE SEQUENCE [LARGE SCALE GENOMIC DNA]</scope>
    <source>
        <strain evidence="3 4">CGMCC 1.12237</strain>
    </source>
</reference>
<protein>
    <submittedName>
        <fullName evidence="3">DUF58 domain-containing protein</fullName>
    </submittedName>
</protein>
<dbReference type="Gene3D" id="2.60.40.10">
    <property type="entry name" value="Immunoglobulins"/>
    <property type="match status" value="1"/>
</dbReference>
<dbReference type="InterPro" id="IPR001434">
    <property type="entry name" value="OmcB-like_DUF11"/>
</dbReference>
<dbReference type="Pfam" id="PF01882">
    <property type="entry name" value="DUF58"/>
    <property type="match status" value="1"/>
</dbReference>
<gene>
    <name evidence="3" type="ORF">ACFPJ5_11645</name>
</gene>
<comment type="caution">
    <text evidence="3">The sequence shown here is derived from an EMBL/GenBank/DDBJ whole genome shotgun (WGS) entry which is preliminary data.</text>
</comment>
<accession>A0ABD5RC43</accession>
<dbReference type="Pfam" id="PF01345">
    <property type="entry name" value="DUF11"/>
    <property type="match status" value="1"/>
</dbReference>
<feature type="domain" description="DUF58" evidence="2">
    <location>
        <begin position="196"/>
        <end position="355"/>
    </location>
</feature>
<dbReference type="RefSeq" id="WP_227229838.1">
    <property type="nucleotide sequence ID" value="NZ_JAJCVJ010000002.1"/>
</dbReference>
<dbReference type="PANTHER" id="PTHR33608">
    <property type="entry name" value="BLL2464 PROTEIN"/>
    <property type="match status" value="1"/>
</dbReference>
<organism evidence="3 4">
    <name type="scientific">Salinirubrum litoreum</name>
    <dbReference type="NCBI Taxonomy" id="1126234"/>
    <lineage>
        <taxon>Archaea</taxon>
        <taxon>Methanobacteriati</taxon>
        <taxon>Methanobacteriota</taxon>
        <taxon>Stenosarchaea group</taxon>
        <taxon>Halobacteria</taxon>
        <taxon>Halobacteriales</taxon>
        <taxon>Haloferacaceae</taxon>
        <taxon>Salinirubrum</taxon>
    </lineage>
</organism>
<evidence type="ECO:0000259" key="2">
    <source>
        <dbReference type="Pfam" id="PF01882"/>
    </source>
</evidence>
<dbReference type="InterPro" id="IPR002881">
    <property type="entry name" value="DUF58"/>
</dbReference>
<dbReference type="EMBL" id="JBHSKX010000002">
    <property type="protein sequence ID" value="MFC5367589.1"/>
    <property type="molecule type" value="Genomic_DNA"/>
</dbReference>
<keyword evidence="4" id="KW-1185">Reference proteome</keyword>
<sequence length="419" mass="44506">MTPTRTRRWRGVVAVALVLAAAGLLAKRQALLSLATVGIVFAAYHRLTPPPSASLAVDRAVSDSSPSDGDRVEVTVTLRNEGSDTLFDCRVVDGVPPALAVVEDTARHATVLRPGASTTFGYTVVARHGTHTFEPTTVVARDVAGNWTLTDEVAAGDSIELDCTTPMSDSPLRPQTLDAVGELTASASGEGLEFAQVREYRRGDAPGRIDWNRYAATGDLTTVEFREQRSAAVLVLVDARACACRSPPDGTHAVDAAVSATEQLVDRLQRDRNHVGVASLGPDPCYVAPGVGRDHRLHLLDTLATHPSFVATPTGEDPPVDDQFDHLLERLGDETQVVVVSPATDDAVVAGVRRLEAHGHLATVISPDVTADGTAGERLAAAERRSRLYRLRKLGIPVVAWSLDDPLALAVADTREVGV</sequence>
<dbReference type="Proteomes" id="UP001596201">
    <property type="component" value="Unassembled WGS sequence"/>
</dbReference>
<evidence type="ECO:0000313" key="4">
    <source>
        <dbReference type="Proteomes" id="UP001596201"/>
    </source>
</evidence>
<feature type="domain" description="DUF11" evidence="1">
    <location>
        <begin position="55"/>
        <end position="155"/>
    </location>
</feature>
<dbReference type="AlphaFoldDB" id="A0ABD5RC43"/>
<evidence type="ECO:0000259" key="1">
    <source>
        <dbReference type="Pfam" id="PF01345"/>
    </source>
</evidence>
<dbReference type="InterPro" id="IPR013783">
    <property type="entry name" value="Ig-like_fold"/>
</dbReference>